<reference evidence="1" key="1">
    <citation type="submission" date="2022-07" db="EMBL/GenBank/DDBJ databases">
        <title>Evaluation of T. orientalis genome assembly methods using nanopore sequencing and analysis of variation between genomes.</title>
        <authorList>
            <person name="Yam J."/>
            <person name="Micallef M.L."/>
            <person name="Liu M."/>
            <person name="Djordjevic S.P."/>
            <person name="Bogema D.R."/>
            <person name="Jenkins C."/>
        </authorList>
    </citation>
    <scope>NUCLEOTIDE SEQUENCE</scope>
    <source>
        <strain evidence="1">Goon Nure</strain>
    </source>
</reference>
<gene>
    <name evidence="1" type="ORF">MACK_003934</name>
</gene>
<protein>
    <submittedName>
        <fullName evidence="1">Uncharacterized protein</fullName>
    </submittedName>
</protein>
<dbReference type="AlphaFoldDB" id="A0A976SJ43"/>
<evidence type="ECO:0000313" key="1">
    <source>
        <dbReference type="EMBL" id="UVC49819.1"/>
    </source>
</evidence>
<accession>A0A976SJ43</accession>
<dbReference type="Proteomes" id="UP000244811">
    <property type="component" value="Chromosome 3"/>
</dbReference>
<evidence type="ECO:0000313" key="2">
    <source>
        <dbReference type="Proteomes" id="UP000244811"/>
    </source>
</evidence>
<proteinExistence type="predicted"/>
<dbReference type="EMBL" id="CP056070">
    <property type="protein sequence ID" value="UVC49819.1"/>
    <property type="molecule type" value="Genomic_DNA"/>
</dbReference>
<sequence>MITRIGEEVFLQIFNTISKGKSRIPLSKALNRLNLFFNSQENPYKKHMCDDSSDHYMTSEEFMNNFYTRSVDIRHGIRSQILMVGGPKNIRGNPGGHLDSMLSFPQITFDQFFRIAKDMETIFLEKMIPGLTNRKLKKEYIPEKNKQNRIREIEEIKTNLE</sequence>
<name>A0A976SJ43_THEOR</name>
<organism evidence="1 2">
    <name type="scientific">Theileria orientalis</name>
    <dbReference type="NCBI Taxonomy" id="68886"/>
    <lineage>
        <taxon>Eukaryota</taxon>
        <taxon>Sar</taxon>
        <taxon>Alveolata</taxon>
        <taxon>Apicomplexa</taxon>
        <taxon>Aconoidasida</taxon>
        <taxon>Piroplasmida</taxon>
        <taxon>Theileriidae</taxon>
        <taxon>Theileria</taxon>
    </lineage>
</organism>